<dbReference type="GO" id="GO:0008168">
    <property type="term" value="F:methyltransferase activity"/>
    <property type="evidence" value="ECO:0007669"/>
    <property type="project" value="UniProtKB-KW"/>
</dbReference>
<keyword evidence="5" id="KW-1185">Reference proteome</keyword>
<dbReference type="GO" id="GO:0032259">
    <property type="term" value="P:methylation"/>
    <property type="evidence" value="ECO:0007669"/>
    <property type="project" value="UniProtKB-KW"/>
</dbReference>
<dbReference type="Pfam" id="PF21782">
    <property type="entry name" value="WHD_PKMT"/>
    <property type="match status" value="1"/>
</dbReference>
<dbReference type="InterPro" id="IPR041698">
    <property type="entry name" value="Methyltransf_25"/>
</dbReference>
<comment type="caution">
    <text evidence="4">The sequence shown here is derived from an EMBL/GenBank/DDBJ whole genome shotgun (WGS) entry which is preliminary data.</text>
</comment>
<protein>
    <submittedName>
        <fullName evidence="4">Class I SAM-dependent methyltransferase</fullName>
        <ecNumber evidence="4">2.1.-.-</ecNumber>
    </submittedName>
</protein>
<dbReference type="InterPro" id="IPR029063">
    <property type="entry name" value="SAM-dependent_MTases_sf"/>
</dbReference>
<reference evidence="4" key="1">
    <citation type="submission" date="2023-07" db="EMBL/GenBank/DDBJ databases">
        <authorList>
            <person name="Kim M.K."/>
        </authorList>
    </citation>
    <scope>NUCLEOTIDE SEQUENCE</scope>
    <source>
        <strain evidence="4">CA1-15</strain>
    </source>
</reference>
<dbReference type="Proteomes" id="UP001176468">
    <property type="component" value="Unassembled WGS sequence"/>
</dbReference>
<dbReference type="InterPro" id="IPR048976">
    <property type="entry name" value="WHD_PKMT"/>
</dbReference>
<dbReference type="PANTHER" id="PTHR43667">
    <property type="entry name" value="CYCLOPROPANE-FATTY-ACYL-PHOSPHOLIPID SYNTHASE"/>
    <property type="match status" value="1"/>
</dbReference>
<evidence type="ECO:0000313" key="5">
    <source>
        <dbReference type="Proteomes" id="UP001176468"/>
    </source>
</evidence>
<dbReference type="Gene3D" id="3.40.50.150">
    <property type="entry name" value="Vaccinia Virus protein VP39"/>
    <property type="match status" value="1"/>
</dbReference>
<gene>
    <name evidence="4" type="ORF">Q5H94_19760</name>
</gene>
<feature type="domain" description="Methyltransferase" evidence="2">
    <location>
        <begin position="50"/>
        <end position="148"/>
    </location>
</feature>
<sequence>MTAESSLATITAYDEIEYPTSIFNPTQPDRLATVARLAGLNPPPVETARVLEIAGGDGMNLLALGVAYPGAEFISFDLAQTAVARGEAWREAAGLDNVRVLTMDILDAADALDGEFDYIIAHGLYAWVPQHVRDATMALIGRKLSANGVAFVSYNALPGGYLRHAVRDALNFALEGVPREDRKAVATQTLEALAAETPPPEFAPVTAFRESAKQALRKGWPVLCHDELGDSFKPEALINVVRNAEANGLRFLGDADRERMSDTFLPPNVEADEDVETQIVRLTQASDYRNFNFFRMTLLVRAEQVPSRSLDHDALNDLYVSSRAIRHAPGTYRITEKALEFSDDVLIAMMDRLVDAYPNRIKVSDLVDSPELRTVIFRLFDASFVDLSTLPPIWATSVSERPLASPLVRTMLAEKMTVVCRLDHRLMTIGDDAARRLLAQLDGTRTRADLTETARAVGLMDDAALEGALASYARECVLVA</sequence>
<keyword evidence="4" id="KW-0489">Methyltransferase</keyword>
<feature type="domain" description="PKMT C-terminal winged helix" evidence="3">
    <location>
        <begin position="400"/>
        <end position="453"/>
    </location>
</feature>
<dbReference type="CDD" id="cd02440">
    <property type="entry name" value="AdoMet_MTases"/>
    <property type="match status" value="1"/>
</dbReference>
<dbReference type="EMBL" id="JAUQSZ010000017">
    <property type="protein sequence ID" value="MDO7844577.1"/>
    <property type="molecule type" value="Genomic_DNA"/>
</dbReference>
<evidence type="ECO:0000259" key="3">
    <source>
        <dbReference type="Pfam" id="PF21782"/>
    </source>
</evidence>
<dbReference type="InterPro" id="IPR018773">
    <property type="entry name" value="MeTrfase_reg_dom_prd"/>
</dbReference>
<evidence type="ECO:0000313" key="4">
    <source>
        <dbReference type="EMBL" id="MDO7844577.1"/>
    </source>
</evidence>
<accession>A0ABT9A575</accession>
<name>A0ABT9A575_9SPHN</name>
<dbReference type="PANTHER" id="PTHR43667:SF2">
    <property type="entry name" value="FATTY ACID C-METHYL TRANSFERASE"/>
    <property type="match status" value="1"/>
</dbReference>
<dbReference type="InterPro" id="IPR050723">
    <property type="entry name" value="CFA/CMAS"/>
</dbReference>
<dbReference type="SUPFAM" id="SSF53335">
    <property type="entry name" value="S-adenosyl-L-methionine-dependent methyltransferases"/>
    <property type="match status" value="1"/>
</dbReference>
<feature type="domain" description="Methyltransferase regulatory" evidence="1">
    <location>
        <begin position="222"/>
        <end position="301"/>
    </location>
</feature>
<evidence type="ECO:0000259" key="1">
    <source>
        <dbReference type="Pfam" id="PF10119"/>
    </source>
</evidence>
<organism evidence="4 5">
    <name type="scientific">Sphingomonas immobilis</name>
    <dbReference type="NCBI Taxonomy" id="3063997"/>
    <lineage>
        <taxon>Bacteria</taxon>
        <taxon>Pseudomonadati</taxon>
        <taxon>Pseudomonadota</taxon>
        <taxon>Alphaproteobacteria</taxon>
        <taxon>Sphingomonadales</taxon>
        <taxon>Sphingomonadaceae</taxon>
        <taxon>Sphingomonas</taxon>
    </lineage>
</organism>
<dbReference type="Pfam" id="PF13649">
    <property type="entry name" value="Methyltransf_25"/>
    <property type="match status" value="1"/>
</dbReference>
<dbReference type="RefSeq" id="WP_304562970.1">
    <property type="nucleotide sequence ID" value="NZ_JAUQSZ010000017.1"/>
</dbReference>
<evidence type="ECO:0000259" key="2">
    <source>
        <dbReference type="Pfam" id="PF13649"/>
    </source>
</evidence>
<dbReference type="EC" id="2.1.-.-" evidence="4"/>
<dbReference type="Pfam" id="PF10119">
    <property type="entry name" value="MethyTransf_Reg"/>
    <property type="match status" value="1"/>
</dbReference>
<proteinExistence type="predicted"/>
<keyword evidence="4" id="KW-0808">Transferase</keyword>